<keyword evidence="4 8" id="KW-0812">Transmembrane</keyword>
<evidence type="ECO:0000256" key="2">
    <source>
        <dbReference type="ARBA" id="ARBA00022448"/>
    </source>
</evidence>
<dbReference type="NCBIfam" id="TIGR01726">
    <property type="entry name" value="HEQRo_perm_3TM"/>
    <property type="match status" value="1"/>
</dbReference>
<name>A0A4V2ERM2_9PSEU</name>
<organism evidence="10 11">
    <name type="scientific">Herbihabitans rhizosphaerae</name>
    <dbReference type="NCBI Taxonomy" id="1872711"/>
    <lineage>
        <taxon>Bacteria</taxon>
        <taxon>Bacillati</taxon>
        <taxon>Actinomycetota</taxon>
        <taxon>Actinomycetes</taxon>
        <taxon>Pseudonocardiales</taxon>
        <taxon>Pseudonocardiaceae</taxon>
        <taxon>Herbihabitans</taxon>
    </lineage>
</organism>
<feature type="transmembrane region" description="Helical" evidence="8">
    <location>
        <begin position="20"/>
        <end position="44"/>
    </location>
</feature>
<accession>A0A4V2ERM2</accession>
<keyword evidence="3" id="KW-1003">Cell membrane</keyword>
<dbReference type="SUPFAM" id="SSF161098">
    <property type="entry name" value="MetI-like"/>
    <property type="match status" value="1"/>
</dbReference>
<feature type="transmembrane region" description="Helical" evidence="8">
    <location>
        <begin position="186"/>
        <end position="209"/>
    </location>
</feature>
<dbReference type="Pfam" id="PF00528">
    <property type="entry name" value="BPD_transp_1"/>
    <property type="match status" value="1"/>
</dbReference>
<comment type="caution">
    <text evidence="10">The sequence shown here is derived from an EMBL/GenBank/DDBJ whole genome shotgun (WGS) entry which is preliminary data.</text>
</comment>
<evidence type="ECO:0000256" key="8">
    <source>
        <dbReference type="RuleBase" id="RU363032"/>
    </source>
</evidence>
<sequence>MLDNFGYFWEVVLKGLPYTVYATLGGIAITIVLSVIAGLALLSGSRTVRFISRIYVEGFRGTSELVQLFWIALALPILIGFQLVPLWAGILVLGLNHGAYGAEVVRGAVQSVPKAQVEGAVALNFTPAQRMRRVILPQAFIETLPPFNNLFIQLLKSTALLALVSVPEMTKQAEELRPIFGGQVGVIYLIILVLYFALSVVITFVMRLLERAAARRLGRRPVKHDTLSDPLAGMPVGGSALGGKP</sequence>
<dbReference type="InterPro" id="IPR000515">
    <property type="entry name" value="MetI-like"/>
</dbReference>
<keyword evidence="7 8" id="KW-0472">Membrane</keyword>
<gene>
    <name evidence="10" type="ORF">EV193_11273</name>
</gene>
<feature type="domain" description="ABC transmembrane type-1" evidence="9">
    <location>
        <begin position="16"/>
        <end position="202"/>
    </location>
</feature>
<reference evidence="10 11" key="1">
    <citation type="submission" date="2019-02" db="EMBL/GenBank/DDBJ databases">
        <title>Genomic Encyclopedia of Type Strains, Phase IV (KMG-IV): sequencing the most valuable type-strain genomes for metagenomic binning, comparative biology and taxonomic classification.</title>
        <authorList>
            <person name="Goeker M."/>
        </authorList>
    </citation>
    <scope>NUCLEOTIDE SEQUENCE [LARGE SCALE GENOMIC DNA]</scope>
    <source>
        <strain evidence="10 11">DSM 101727</strain>
    </source>
</reference>
<dbReference type="PANTHER" id="PTHR30614">
    <property type="entry name" value="MEMBRANE COMPONENT OF AMINO ACID ABC TRANSPORTER"/>
    <property type="match status" value="1"/>
</dbReference>
<evidence type="ECO:0000313" key="11">
    <source>
        <dbReference type="Proteomes" id="UP000294257"/>
    </source>
</evidence>
<evidence type="ECO:0000256" key="5">
    <source>
        <dbReference type="ARBA" id="ARBA00022970"/>
    </source>
</evidence>
<evidence type="ECO:0000256" key="6">
    <source>
        <dbReference type="ARBA" id="ARBA00022989"/>
    </source>
</evidence>
<dbReference type="Proteomes" id="UP000294257">
    <property type="component" value="Unassembled WGS sequence"/>
</dbReference>
<dbReference type="InterPro" id="IPR010065">
    <property type="entry name" value="AA_ABC_transptr_permease_3TM"/>
</dbReference>
<evidence type="ECO:0000256" key="1">
    <source>
        <dbReference type="ARBA" id="ARBA00004651"/>
    </source>
</evidence>
<feature type="transmembrane region" description="Helical" evidence="8">
    <location>
        <begin position="65"/>
        <end position="88"/>
    </location>
</feature>
<keyword evidence="2 8" id="KW-0813">Transport</keyword>
<evidence type="ECO:0000256" key="3">
    <source>
        <dbReference type="ARBA" id="ARBA00022475"/>
    </source>
</evidence>
<protein>
    <submittedName>
        <fullName evidence="10">Amino acid ABC transporter membrane protein 1 (PAAT family)</fullName>
    </submittedName>
</protein>
<evidence type="ECO:0000256" key="4">
    <source>
        <dbReference type="ARBA" id="ARBA00022692"/>
    </source>
</evidence>
<dbReference type="PROSITE" id="PS50928">
    <property type="entry name" value="ABC_TM1"/>
    <property type="match status" value="1"/>
</dbReference>
<dbReference type="NCBIfam" id="TIGR03004">
    <property type="entry name" value="ectoine_ehuC"/>
    <property type="match status" value="1"/>
</dbReference>
<comment type="similarity">
    <text evidence="8">Belongs to the binding-protein-dependent transport system permease family.</text>
</comment>
<proteinExistence type="inferred from homology"/>
<dbReference type="InterPro" id="IPR014342">
    <property type="entry name" value="Ectoine_EhuC"/>
</dbReference>
<dbReference type="InterPro" id="IPR035906">
    <property type="entry name" value="MetI-like_sf"/>
</dbReference>
<dbReference type="InterPro" id="IPR043429">
    <property type="entry name" value="ArtM/GltK/GlnP/TcyL/YhdX-like"/>
</dbReference>
<dbReference type="CDD" id="cd06261">
    <property type="entry name" value="TM_PBP2"/>
    <property type="match status" value="1"/>
</dbReference>
<dbReference type="Gene3D" id="1.10.3720.10">
    <property type="entry name" value="MetI-like"/>
    <property type="match status" value="1"/>
</dbReference>
<dbReference type="GO" id="GO:0006865">
    <property type="term" value="P:amino acid transport"/>
    <property type="evidence" value="ECO:0007669"/>
    <property type="project" value="UniProtKB-KW"/>
</dbReference>
<keyword evidence="11" id="KW-1185">Reference proteome</keyword>
<evidence type="ECO:0000256" key="7">
    <source>
        <dbReference type="ARBA" id="ARBA00023136"/>
    </source>
</evidence>
<dbReference type="EMBL" id="SGWQ01000012">
    <property type="protein sequence ID" value="RZS32439.1"/>
    <property type="molecule type" value="Genomic_DNA"/>
</dbReference>
<dbReference type="RefSeq" id="WP_130347886.1">
    <property type="nucleotide sequence ID" value="NZ_SGWQ01000012.1"/>
</dbReference>
<dbReference type="GO" id="GO:0043190">
    <property type="term" value="C:ATP-binding cassette (ABC) transporter complex"/>
    <property type="evidence" value="ECO:0007669"/>
    <property type="project" value="InterPro"/>
</dbReference>
<evidence type="ECO:0000259" key="9">
    <source>
        <dbReference type="PROSITE" id="PS50928"/>
    </source>
</evidence>
<comment type="subcellular location">
    <subcellularLocation>
        <location evidence="1 8">Cell membrane</location>
        <topology evidence="1 8">Multi-pass membrane protein</topology>
    </subcellularLocation>
</comment>
<dbReference type="OrthoDB" id="9814902at2"/>
<keyword evidence="5" id="KW-0029">Amino-acid transport</keyword>
<dbReference type="AlphaFoldDB" id="A0A4V2ERM2"/>
<dbReference type="GO" id="GO:0022857">
    <property type="term" value="F:transmembrane transporter activity"/>
    <property type="evidence" value="ECO:0007669"/>
    <property type="project" value="InterPro"/>
</dbReference>
<dbReference type="PANTHER" id="PTHR30614:SF0">
    <property type="entry name" value="L-CYSTINE TRANSPORT SYSTEM PERMEASE PROTEIN TCYL"/>
    <property type="match status" value="1"/>
</dbReference>
<keyword evidence="6 8" id="KW-1133">Transmembrane helix</keyword>
<evidence type="ECO:0000313" key="10">
    <source>
        <dbReference type="EMBL" id="RZS32439.1"/>
    </source>
</evidence>